<protein>
    <recommendedName>
        <fullName evidence="3">DUF5848 domain-containing protein</fullName>
    </recommendedName>
</protein>
<proteinExistence type="predicted"/>
<dbReference type="RefSeq" id="YP_009120560.1">
    <property type="nucleotide sequence ID" value="NC_026440.1"/>
</dbReference>
<dbReference type="KEGG" id="vg:23463242"/>
<dbReference type="GeneID" id="23463242"/>
<sequence>MAPRVSLCRPHVALGSPLFSKDKGRRPRSAPFPAAARISLDAMDGARPWTPMDAREATTALDSLCNRLVAHAPAAGDISEWARLTVGMQIDGDGPIDCDGLVADYEAFWMVLAREPRAAAAVTGRRWPPSLADVAALFDAIEIAGGIVDIGNQDPAVDLPASLERRLRRVDLLAARGPGSVDPAFPHPLPQWKHVLGAAAAARDPLASEAADHAYAIVVSPPSAEPDEDHEYDALAQLYEVGADGNVTLLAVGIVEWEAADRAAPNEGEAATQDQDGLHVARGDVRDYARARAAVGQHEARLLPEFLGRFADKLYSGDRDANEVDNHASAIPRPQTHVDAIFDCTPGAVAGVDEVRGGLIQVGSIAGLPKAIVAYDPEIETPALMTWLDADQLRLAVDLFAGQRAAKTARAMADADARRSLEGAAASVYRGPAFEGLLPETVADRLAFHRWVRGCAGARDRPQYEFARGLWPTPFSSDLVVRLDAAPEALVDARRTACGSQAVDDVLAAAALLGSGGDSAADTSPPTPQETRLLCASLAPAAIRAGAWAVFGVRPVEPSAANPRVPLTVLTTQRGAWRRACAGTADPAEVAQLVATAQVLGLPLDDDDLSDPGRLCGRLALLMAL</sequence>
<evidence type="ECO:0000313" key="2">
    <source>
        <dbReference type="Proteomes" id="UP000202511"/>
    </source>
</evidence>
<name>A0A0B5J8Q2_9VIRU</name>
<evidence type="ECO:0000313" key="1">
    <source>
        <dbReference type="EMBL" id="AJF98325.1"/>
    </source>
</evidence>
<accession>A0A0B5J8Q2</accession>
<dbReference type="Proteomes" id="UP000202511">
    <property type="component" value="Segment"/>
</dbReference>
<organism evidence="1 2">
    <name type="scientific">Pandoravirus inopinatum</name>
    <dbReference type="NCBI Taxonomy" id="1605721"/>
    <lineage>
        <taxon>Viruses</taxon>
        <taxon>Pandoravirus</taxon>
    </lineage>
</organism>
<evidence type="ECO:0008006" key="3">
    <source>
        <dbReference type="Google" id="ProtNLM"/>
    </source>
</evidence>
<reference evidence="1 2" key="1">
    <citation type="journal article" date="2015" name="Parasitol. Res.">
        <title>Viruses in close associations with free-living amoebae.</title>
        <authorList>
            <person name="Scheid P."/>
        </authorList>
    </citation>
    <scope>NUCLEOTIDE SEQUENCE [LARGE SCALE GENOMIC DNA]</scope>
    <source>
        <strain evidence="1">KlaHel</strain>
    </source>
</reference>
<dbReference type="EMBL" id="KP136319">
    <property type="protein sequence ID" value="AJF98325.1"/>
    <property type="molecule type" value="Genomic_DNA"/>
</dbReference>